<evidence type="ECO:0000313" key="18">
    <source>
        <dbReference type="Proteomes" id="UP000002852"/>
    </source>
</evidence>
<reference evidence="17" key="3">
    <citation type="submission" date="2025-08" db="UniProtKB">
        <authorList>
            <consortium name="Ensembl"/>
        </authorList>
    </citation>
    <scope>IDENTIFICATION</scope>
    <source>
        <strain evidence="17">JP 163 A</strain>
    </source>
</reference>
<evidence type="ECO:0000256" key="8">
    <source>
        <dbReference type="ARBA" id="ARBA00022989"/>
    </source>
</evidence>
<dbReference type="Pfam" id="PF00041">
    <property type="entry name" value="fn3"/>
    <property type="match status" value="6"/>
</dbReference>
<dbReference type="CDD" id="cd00063">
    <property type="entry name" value="FN3"/>
    <property type="match status" value="7"/>
</dbReference>
<reference evidence="18" key="1">
    <citation type="submission" date="2012-01" db="EMBL/GenBank/DDBJ databases">
        <authorList>
            <person name="Walter R."/>
            <person name="Schartl M."/>
            <person name="Warren W."/>
        </authorList>
    </citation>
    <scope>NUCLEOTIDE SEQUENCE [LARGE SCALE GENOMIC DNA]</scope>
    <source>
        <strain evidence="18">JP 163 A</strain>
    </source>
</reference>
<evidence type="ECO:0000259" key="15">
    <source>
        <dbReference type="PROSITE" id="PS50056"/>
    </source>
</evidence>
<evidence type="ECO:0000259" key="16">
    <source>
        <dbReference type="PROSITE" id="PS50853"/>
    </source>
</evidence>
<evidence type="ECO:0000313" key="17">
    <source>
        <dbReference type="Ensembl" id="ENSXMAP00000018644.2"/>
    </source>
</evidence>
<keyword evidence="18" id="KW-1185">Reference proteome</keyword>
<dbReference type="Pfam" id="PF00102">
    <property type="entry name" value="Y_phosphatase"/>
    <property type="match status" value="1"/>
</dbReference>
<dbReference type="FunFam" id="2.60.40.10:FF:000369">
    <property type="entry name" value="Protein tyrosine phosphatase, receptor type B"/>
    <property type="match status" value="1"/>
</dbReference>
<accession>M4AVZ9</accession>
<proteinExistence type="inferred from homology"/>
<dbReference type="InterPro" id="IPR003961">
    <property type="entry name" value="FN3_dom"/>
</dbReference>
<dbReference type="PROSITE" id="PS00383">
    <property type="entry name" value="TYR_PHOSPHATASE_1"/>
    <property type="match status" value="1"/>
</dbReference>
<dbReference type="PROSITE" id="PS50056">
    <property type="entry name" value="TYR_PHOSPHATASE_2"/>
    <property type="match status" value="1"/>
</dbReference>
<evidence type="ECO:0000259" key="14">
    <source>
        <dbReference type="PROSITE" id="PS50055"/>
    </source>
</evidence>
<dbReference type="STRING" id="8083.ENSXMAP00000018644"/>
<dbReference type="SMART" id="SM00404">
    <property type="entry name" value="PTPc_motif"/>
    <property type="match status" value="1"/>
</dbReference>
<dbReference type="InterPro" id="IPR000387">
    <property type="entry name" value="Tyr_Pase_dom"/>
</dbReference>
<keyword evidence="3 13" id="KW-0812">Transmembrane</keyword>
<dbReference type="GO" id="GO:0032502">
    <property type="term" value="P:developmental process"/>
    <property type="evidence" value="ECO:0007669"/>
    <property type="project" value="UniProtKB-ARBA"/>
</dbReference>
<feature type="domain" description="Tyrosine specific protein phosphatases" evidence="15">
    <location>
        <begin position="1318"/>
        <end position="1391"/>
    </location>
</feature>
<feature type="domain" description="Fibronectin type-III" evidence="16">
    <location>
        <begin position="799"/>
        <end position="886"/>
    </location>
</feature>
<dbReference type="Pfam" id="PF18861">
    <property type="entry name" value="PTP_tm"/>
    <property type="match status" value="1"/>
</dbReference>
<dbReference type="InterPro" id="IPR029021">
    <property type="entry name" value="Prot-tyrosine_phosphatase-like"/>
</dbReference>
<dbReference type="EC" id="3.1.3.48" evidence="2"/>
<dbReference type="HOGENOM" id="CLU_000787_0_0_1"/>
<dbReference type="PRINTS" id="PR00700">
    <property type="entry name" value="PRTYPHPHTASE"/>
</dbReference>
<dbReference type="InterPro" id="IPR013783">
    <property type="entry name" value="Ig-like_fold"/>
</dbReference>
<dbReference type="Gene3D" id="2.60.40.10">
    <property type="entry name" value="Immunoglobulins"/>
    <property type="match status" value="8"/>
</dbReference>
<keyword evidence="4" id="KW-0732">Signal</keyword>
<evidence type="ECO:0000256" key="4">
    <source>
        <dbReference type="ARBA" id="ARBA00022729"/>
    </source>
</evidence>
<dbReference type="InterPro" id="IPR050713">
    <property type="entry name" value="RTP_Phos/Ushers"/>
</dbReference>
<feature type="domain" description="Fibronectin type-III" evidence="16">
    <location>
        <begin position="351"/>
        <end position="442"/>
    </location>
</feature>
<dbReference type="GO" id="GO:0016020">
    <property type="term" value="C:membrane"/>
    <property type="evidence" value="ECO:0007669"/>
    <property type="project" value="UniProtKB-SubCell"/>
</dbReference>
<evidence type="ECO:0000256" key="11">
    <source>
        <dbReference type="ARBA" id="ARBA00025789"/>
    </source>
</evidence>
<keyword evidence="5" id="KW-0677">Repeat</keyword>
<dbReference type="PANTHER" id="PTHR46957:SF5">
    <property type="entry name" value="PROTEIN-TYROSINE-PHOSPHATASE"/>
    <property type="match status" value="1"/>
</dbReference>
<keyword evidence="8 13" id="KW-1133">Transmembrane helix</keyword>
<feature type="domain" description="Fibronectin type-III" evidence="16">
    <location>
        <begin position="526"/>
        <end position="613"/>
    </location>
</feature>
<dbReference type="eggNOG" id="KOG0791">
    <property type="taxonomic scope" value="Eukaryota"/>
</dbReference>
<feature type="domain" description="Fibronectin type-III" evidence="16">
    <location>
        <begin position="33"/>
        <end position="123"/>
    </location>
</feature>
<evidence type="ECO:0000256" key="7">
    <source>
        <dbReference type="ARBA" id="ARBA00022912"/>
    </source>
</evidence>
<evidence type="ECO:0000256" key="9">
    <source>
        <dbReference type="ARBA" id="ARBA00023136"/>
    </source>
</evidence>
<name>M4AVZ9_XIPMA</name>
<sequence length="1431" mass="160705">ETQANVTELTPGENYCFNVTAVATDNKTERPVKPVNIRVDSRTSDNINITWTLPEGRVDHYIVNISNPSSNYNVTITNATTAASSGLLPGRSFIFTVTAVAGTFTNTSDQFSFATCKFHISPNYNILLSNSGISNDQILIRILPNSGNLPEKLQKKYSIFICVSKRLNAFIYTFISDFHIFFVVFFLLLLSSVPNPVQNAKASPISPTSIRVNWSQPLNVQEYYQYRVQTYNSTGVLDNTYINKSSTTSYDVPSLEPGFFYSINITTIVSSDTINAVSIFVGTTSIQLSWKTQMNFSNSCNYLVEALLGSERVQNSSTNFKNFTFNSLTPGTLYTFNVLTVHEGVSSTSTIPAQVSDILVVGTTSSLSVNWTKAVGQVSSYLIQLYNNTNSLIYNTNLTNETTQHTFENLKPGVLYHVEVVTKSGPKESNRSVVYNATFPNPPGSIMVEFQTNSSIRFNWSLPANMDPPQNFTVFTKNDSYVTKNNSFLLENLESGSMYTVSVVTVGAWGYKSTIQSTQNYTRPNSVTGLTKTKITPSSVTLKWNQANSKPPYIYEVQLTSVLNVSQWKVVNYTTITFDGLKSGSKYNFTVTTVTEDYTRAESVKVFYYTSKCIVAYLNAFTLNTTAVYLHWTKPYEYKVDFKYRVETTGCHNQTTNSEAENVTFTDLISGTNCSFCVTVIAENGTEGKEICTTHVELFTFFYGCTSTEPNVALLNISNEGFNDSVLVSWTKPPGNVEKYELHLNCSSSPNQTAMPSVNNTFRFYNLHAAELCSAVMKSHSGTFEVPSEIVTTATYPNPPGNIGIQKQSTSSIELQWGQAPHMEHAFNYSYKLTYNYSQNEIPSNKTNYILSQLLSGTSYNISVTTVGPMYFESKSVYKYVTTSKNLILFIINLLYQLLSQCLVKQILSKNCCNHKLQCISFYATDQHSTSDGTGSAIETVSNYASPVKNLIGYGPNSGDAKIILDWDTPNGNYSNFKFTVTNTSTLSYANGPKHTISNLTYHSIYEIKVETQSCGNPSTPQSITCQTGVASNIPDLEKFLVNTYPEWKSKSAIAYLATVMTYTQTIRRSSVTLDFEIGNESKWEGYANDIEINTYIYILLLSGEYLFSPLNNVAYMSRSVAVRVEDFEAYYRKQKADSSCGFAEEFEDLKPVGTAQAKLHALALENKPKNRYNNVLPYDSSRVKLSVVHGSPNEDYINANYMPGYLSRKEFIAAQGPLPATVNEFWRMVWEKNVQTVVMLTRCNEQGRVKCEQYWGPGTKYYEDIIVTTTSEIQLEDWTIRDFDIKNVKTTEVRSVRHFHFTAWPDHGVPETTELLISFRHLVREHMNQYSRNSPTVVHCSAGVGRTGTFIAIDRLIFQIERENIVDVYGIVHDLRMHRTLMVQTEDQYVFLNQCALDIIRARTGNNVDLIYQNTAAISIYENVEPKRGY</sequence>
<dbReference type="Gene3D" id="3.90.190.10">
    <property type="entry name" value="Protein tyrosine phosphatase superfamily"/>
    <property type="match status" value="1"/>
</dbReference>
<evidence type="ECO:0000256" key="2">
    <source>
        <dbReference type="ARBA" id="ARBA00013064"/>
    </source>
</evidence>
<comment type="subcellular location">
    <subcellularLocation>
        <location evidence="1">Membrane</location>
        <topology evidence="1">Single-pass type I membrane protein</topology>
    </subcellularLocation>
</comment>
<evidence type="ECO:0000256" key="1">
    <source>
        <dbReference type="ARBA" id="ARBA00004479"/>
    </source>
</evidence>
<organism evidence="17 18">
    <name type="scientific">Xiphophorus maculatus</name>
    <name type="common">Southern platyfish</name>
    <name type="synonym">Platypoecilus maculatus</name>
    <dbReference type="NCBI Taxonomy" id="8083"/>
    <lineage>
        <taxon>Eukaryota</taxon>
        <taxon>Metazoa</taxon>
        <taxon>Chordata</taxon>
        <taxon>Craniata</taxon>
        <taxon>Vertebrata</taxon>
        <taxon>Euteleostomi</taxon>
        <taxon>Actinopterygii</taxon>
        <taxon>Neopterygii</taxon>
        <taxon>Teleostei</taxon>
        <taxon>Neoteleostei</taxon>
        <taxon>Acanthomorphata</taxon>
        <taxon>Ovalentaria</taxon>
        <taxon>Atherinomorphae</taxon>
        <taxon>Cyprinodontiformes</taxon>
        <taxon>Poeciliidae</taxon>
        <taxon>Poeciliinae</taxon>
        <taxon>Xiphophorus</taxon>
    </lineage>
</organism>
<dbReference type="PROSITE" id="PS50055">
    <property type="entry name" value="TYR_PHOSPHATASE_PTP"/>
    <property type="match status" value="1"/>
</dbReference>
<dbReference type="GeneTree" id="ENSGT00940000156870"/>
<evidence type="ECO:0000256" key="10">
    <source>
        <dbReference type="ARBA" id="ARBA00023180"/>
    </source>
</evidence>
<dbReference type="Ensembl" id="ENSXMAT00000018672.2">
    <property type="protein sequence ID" value="ENSXMAP00000018644.2"/>
    <property type="gene ID" value="ENSXMAG00000018596.2"/>
</dbReference>
<evidence type="ECO:0000256" key="3">
    <source>
        <dbReference type="ARBA" id="ARBA00022692"/>
    </source>
</evidence>
<dbReference type="SMART" id="SM00060">
    <property type="entry name" value="FN3"/>
    <property type="match status" value="9"/>
</dbReference>
<dbReference type="OMA" id="NCTNASP"/>
<keyword evidence="7" id="KW-0904">Protein phosphatase</keyword>
<feature type="domain" description="Tyrosine-protein phosphatase" evidence="14">
    <location>
        <begin position="1143"/>
        <end position="1400"/>
    </location>
</feature>
<dbReference type="InParanoid" id="M4AVZ9"/>
<dbReference type="SUPFAM" id="SSF52799">
    <property type="entry name" value="(Phosphotyrosine protein) phosphatases II"/>
    <property type="match status" value="1"/>
</dbReference>
<dbReference type="InterPro" id="IPR016130">
    <property type="entry name" value="Tyr_Pase_AS"/>
</dbReference>
<evidence type="ECO:0000256" key="6">
    <source>
        <dbReference type="ARBA" id="ARBA00022801"/>
    </source>
</evidence>
<dbReference type="SUPFAM" id="SSF49265">
    <property type="entry name" value="Fibronectin type III"/>
    <property type="match status" value="6"/>
</dbReference>
<dbReference type="GO" id="GO:0004725">
    <property type="term" value="F:protein tyrosine phosphatase activity"/>
    <property type="evidence" value="ECO:0007669"/>
    <property type="project" value="UniProtKB-EC"/>
</dbReference>
<comment type="similarity">
    <text evidence="11">Belongs to the protein-tyrosine phosphatase family. Receptor class 3 subfamily.</text>
</comment>
<evidence type="ECO:0000256" key="12">
    <source>
        <dbReference type="ARBA" id="ARBA00051722"/>
    </source>
</evidence>
<protein>
    <recommendedName>
        <fullName evidence="2">protein-tyrosine-phosphatase</fullName>
        <ecNumber evidence="2">3.1.3.48</ecNumber>
    </recommendedName>
</protein>
<keyword evidence="9 13" id="KW-0472">Membrane</keyword>
<dbReference type="InterPro" id="IPR000242">
    <property type="entry name" value="PTP_cat"/>
</dbReference>
<dbReference type="SMART" id="SM00194">
    <property type="entry name" value="PTPc"/>
    <property type="match status" value="1"/>
</dbReference>
<dbReference type="InterPro" id="IPR003595">
    <property type="entry name" value="Tyr_Pase_cat"/>
</dbReference>
<evidence type="ECO:0000256" key="13">
    <source>
        <dbReference type="SAM" id="Phobius"/>
    </source>
</evidence>
<dbReference type="PANTHER" id="PTHR46957">
    <property type="entry name" value="CYTOKINE RECEPTOR"/>
    <property type="match status" value="1"/>
</dbReference>
<feature type="transmembrane region" description="Helical" evidence="13">
    <location>
        <begin position="169"/>
        <end position="190"/>
    </location>
</feature>
<dbReference type="Proteomes" id="UP000002852">
    <property type="component" value="Unassembled WGS sequence"/>
</dbReference>
<keyword evidence="10" id="KW-0325">Glycoprotein</keyword>
<keyword evidence="6" id="KW-0378">Hydrolase</keyword>
<reference evidence="18" key="2">
    <citation type="journal article" date="2013" name="Nat. Genet.">
        <title>The genome of the platyfish, Xiphophorus maculatus, provides insights into evolutionary adaptation and several complex traits.</title>
        <authorList>
            <person name="Schartl M."/>
            <person name="Walter R.B."/>
            <person name="Shen Y."/>
            <person name="Garcia T."/>
            <person name="Catchen J."/>
            <person name="Amores A."/>
            <person name="Braasch I."/>
            <person name="Chalopin D."/>
            <person name="Volff J.N."/>
            <person name="Lesch K.P."/>
            <person name="Bisazza A."/>
            <person name="Minx P."/>
            <person name="Hillier L."/>
            <person name="Wilson R.K."/>
            <person name="Fuerstenberg S."/>
            <person name="Boore J."/>
            <person name="Searle S."/>
            <person name="Postlethwait J.H."/>
            <person name="Warren W.C."/>
        </authorList>
    </citation>
    <scope>NUCLEOTIDE SEQUENCE [LARGE SCALE GENOMIC DNA]</scope>
    <source>
        <strain evidence="18">JP 163 A</strain>
    </source>
</reference>
<dbReference type="FunFam" id="3.90.190.10:FF:000009">
    <property type="entry name" value="Receptor-type tyrosine-protein phosphatase beta"/>
    <property type="match status" value="1"/>
</dbReference>
<dbReference type="InterPro" id="IPR041201">
    <property type="entry name" value="PTPRJ_TM"/>
</dbReference>
<dbReference type="PROSITE" id="PS50853">
    <property type="entry name" value="FN3"/>
    <property type="match status" value="5"/>
</dbReference>
<evidence type="ECO:0000256" key="5">
    <source>
        <dbReference type="ARBA" id="ARBA00022737"/>
    </source>
</evidence>
<reference evidence="17" key="4">
    <citation type="submission" date="2025-09" db="UniProtKB">
        <authorList>
            <consortium name="Ensembl"/>
        </authorList>
    </citation>
    <scope>IDENTIFICATION</scope>
    <source>
        <strain evidence="17">JP 163 A</strain>
    </source>
</reference>
<dbReference type="InterPro" id="IPR036116">
    <property type="entry name" value="FN3_sf"/>
</dbReference>
<feature type="domain" description="Fibronectin type-III" evidence="16">
    <location>
        <begin position="196"/>
        <end position="289"/>
    </location>
</feature>
<comment type="catalytic activity">
    <reaction evidence="12">
        <text>O-phospho-L-tyrosyl-[protein] + H2O = L-tyrosyl-[protein] + phosphate</text>
        <dbReference type="Rhea" id="RHEA:10684"/>
        <dbReference type="Rhea" id="RHEA-COMP:10136"/>
        <dbReference type="Rhea" id="RHEA-COMP:20101"/>
        <dbReference type="ChEBI" id="CHEBI:15377"/>
        <dbReference type="ChEBI" id="CHEBI:43474"/>
        <dbReference type="ChEBI" id="CHEBI:46858"/>
        <dbReference type="ChEBI" id="CHEBI:61978"/>
        <dbReference type="EC" id="3.1.3.48"/>
    </reaction>
</comment>